<keyword evidence="1" id="KW-0472">Membrane</keyword>
<keyword evidence="1" id="KW-1133">Transmembrane helix</keyword>
<name>A0A979GWZ9_CHIPD</name>
<dbReference type="Proteomes" id="UP000002215">
    <property type="component" value="Chromosome"/>
</dbReference>
<evidence type="ECO:0000313" key="2">
    <source>
        <dbReference type="EMBL" id="ACU62091.1"/>
    </source>
</evidence>
<feature type="transmembrane region" description="Helical" evidence="1">
    <location>
        <begin position="5"/>
        <end position="25"/>
    </location>
</feature>
<gene>
    <name evidence="2" type="ordered locus">Cpin_4652</name>
</gene>
<evidence type="ECO:0000313" key="3">
    <source>
        <dbReference type="Proteomes" id="UP000002215"/>
    </source>
</evidence>
<evidence type="ECO:0000256" key="1">
    <source>
        <dbReference type="SAM" id="Phobius"/>
    </source>
</evidence>
<sequence length="72" mass="8230">MKRGLLTIMSILLILYGIIVFYYTFHIIVELLTNFSNVTGHETVLLIRPTLAIAIGILILKYASKKEKHEKV</sequence>
<reference evidence="3" key="1">
    <citation type="submission" date="2009-08" db="EMBL/GenBank/DDBJ databases">
        <title>The complete genome of Chitinophaga pinensis DSM 2588.</title>
        <authorList>
            <consortium name="US DOE Joint Genome Institute (JGI-PGF)"/>
            <person name="Lucas S."/>
            <person name="Copeland A."/>
            <person name="Lapidus A."/>
            <person name="Glavina del Rio T."/>
            <person name="Dalin E."/>
            <person name="Tice H."/>
            <person name="Bruce D."/>
            <person name="Goodwin L."/>
            <person name="Pitluck S."/>
            <person name="Kyrpides N."/>
            <person name="Mavromatis K."/>
            <person name="Ivanova N."/>
            <person name="Mikhailova N."/>
            <person name="Sims D."/>
            <person name="Meinche L."/>
            <person name="Brettin T."/>
            <person name="Detter J.C."/>
            <person name="Han C."/>
            <person name="Larimer F."/>
            <person name="Land M."/>
            <person name="Hauser L."/>
            <person name="Markowitz V."/>
            <person name="Cheng J.-F."/>
            <person name="Hugenholtz P."/>
            <person name="Woyke T."/>
            <person name="Wu D."/>
            <person name="Spring S."/>
            <person name="Klenk H.-P."/>
            <person name="Eisen J.A."/>
        </authorList>
    </citation>
    <scope>NUCLEOTIDE SEQUENCE [LARGE SCALE GENOMIC DNA]</scope>
    <source>
        <strain evidence="3">ATCC 43595 / DSM 2588 / LMG 13176 / NBRC 15968 / NCIMB 11800 / UQM 2034</strain>
    </source>
</reference>
<dbReference type="EMBL" id="CP001699">
    <property type="protein sequence ID" value="ACU62091.1"/>
    <property type="molecule type" value="Genomic_DNA"/>
</dbReference>
<feature type="transmembrane region" description="Helical" evidence="1">
    <location>
        <begin position="45"/>
        <end position="63"/>
    </location>
</feature>
<protein>
    <submittedName>
        <fullName evidence="2">Uncharacterized protein</fullName>
    </submittedName>
</protein>
<dbReference type="AlphaFoldDB" id="A0A979GWZ9"/>
<proteinExistence type="predicted"/>
<dbReference type="KEGG" id="cpi:Cpin_4652"/>
<organism evidence="2 3">
    <name type="scientific">Chitinophaga pinensis (strain ATCC 43595 / DSM 2588 / LMG 13176 / NBRC 15968 / NCIMB 11800 / UQM 2034)</name>
    <dbReference type="NCBI Taxonomy" id="485918"/>
    <lineage>
        <taxon>Bacteria</taxon>
        <taxon>Pseudomonadati</taxon>
        <taxon>Bacteroidota</taxon>
        <taxon>Chitinophagia</taxon>
        <taxon>Chitinophagales</taxon>
        <taxon>Chitinophagaceae</taxon>
        <taxon>Chitinophaga</taxon>
    </lineage>
</organism>
<reference evidence="2 3" key="2">
    <citation type="journal article" date="2010" name="Stand. Genomic Sci.">
        <title>Complete genome sequence of Chitinophaga pinensis type strain (UQM 2034).</title>
        <authorList>
            <person name="Glavina Del Rio T."/>
            <person name="Abt B."/>
            <person name="Spring S."/>
            <person name="Lapidus A."/>
            <person name="Nolan M."/>
            <person name="Tice H."/>
            <person name="Copeland A."/>
            <person name="Cheng J.F."/>
            <person name="Chen F."/>
            <person name="Bruce D."/>
            <person name="Goodwin L."/>
            <person name="Pitluck S."/>
            <person name="Ivanova N."/>
            <person name="Mavromatis K."/>
            <person name="Mikhailova N."/>
            <person name="Pati A."/>
            <person name="Chen A."/>
            <person name="Palaniappan K."/>
            <person name="Land M."/>
            <person name="Hauser L."/>
            <person name="Chang Y.J."/>
            <person name="Jeffries C.D."/>
            <person name="Chain P."/>
            <person name="Saunders E."/>
            <person name="Detter J.C."/>
            <person name="Brettin T."/>
            <person name="Rohde M."/>
            <person name="Goker M."/>
            <person name="Bristow J."/>
            <person name="Eisen J.A."/>
            <person name="Markowitz V."/>
            <person name="Hugenholtz P."/>
            <person name="Kyrpides N.C."/>
            <person name="Klenk H.P."/>
            <person name="Lucas S."/>
        </authorList>
    </citation>
    <scope>NUCLEOTIDE SEQUENCE [LARGE SCALE GENOMIC DNA]</scope>
    <source>
        <strain evidence="3">ATCC 43595 / DSM 2588 / LMG 13176 / NBRC 15968 / NCIMB 11800 / UQM 2034</strain>
    </source>
</reference>
<accession>A0A979GWZ9</accession>
<keyword evidence="1" id="KW-0812">Transmembrane</keyword>